<sequence>MTLPFPFLILWLLFLAGFLIGVYAVLLWTKLNRLEHKLDQLVVNCRRHHEEAQTRYLTRLEHEVEHQGLWEALHHHEHDFRGRMRR</sequence>
<organism evidence="2">
    <name type="scientific">Desulfobacca acetoxidans</name>
    <dbReference type="NCBI Taxonomy" id="60893"/>
    <lineage>
        <taxon>Bacteria</taxon>
        <taxon>Pseudomonadati</taxon>
        <taxon>Thermodesulfobacteriota</taxon>
        <taxon>Desulfobaccia</taxon>
        <taxon>Desulfobaccales</taxon>
        <taxon>Desulfobaccaceae</taxon>
        <taxon>Desulfobacca</taxon>
    </lineage>
</organism>
<dbReference type="EMBL" id="DTKJ01000007">
    <property type="protein sequence ID" value="HGZ10726.1"/>
    <property type="molecule type" value="Genomic_DNA"/>
</dbReference>
<evidence type="ECO:0000313" key="2">
    <source>
        <dbReference type="EMBL" id="HGZ10726.1"/>
    </source>
</evidence>
<dbReference type="AlphaFoldDB" id="A0A7C5AK52"/>
<gene>
    <name evidence="2" type="ORF">ENW48_00735</name>
</gene>
<keyword evidence="1" id="KW-0812">Transmembrane</keyword>
<feature type="transmembrane region" description="Helical" evidence="1">
    <location>
        <begin position="6"/>
        <end position="28"/>
    </location>
</feature>
<protein>
    <submittedName>
        <fullName evidence="2">Uncharacterized protein</fullName>
    </submittedName>
</protein>
<keyword evidence="1" id="KW-0472">Membrane</keyword>
<accession>A0A7C5AK52</accession>
<proteinExistence type="predicted"/>
<name>A0A7C5AK52_9BACT</name>
<comment type="caution">
    <text evidence="2">The sequence shown here is derived from an EMBL/GenBank/DDBJ whole genome shotgun (WGS) entry which is preliminary data.</text>
</comment>
<reference evidence="2" key="1">
    <citation type="journal article" date="2020" name="mSystems">
        <title>Genome- and Community-Level Interaction Insights into Carbon Utilization and Element Cycling Functions of Hydrothermarchaeota in Hydrothermal Sediment.</title>
        <authorList>
            <person name="Zhou Z."/>
            <person name="Liu Y."/>
            <person name="Xu W."/>
            <person name="Pan J."/>
            <person name="Luo Z.H."/>
            <person name="Li M."/>
        </authorList>
    </citation>
    <scope>NUCLEOTIDE SEQUENCE [LARGE SCALE GENOMIC DNA]</scope>
    <source>
        <strain evidence="2">SpSt-853</strain>
    </source>
</reference>
<evidence type="ECO:0000256" key="1">
    <source>
        <dbReference type="SAM" id="Phobius"/>
    </source>
</evidence>
<keyword evidence="1" id="KW-1133">Transmembrane helix</keyword>